<proteinExistence type="predicted"/>
<organism evidence="1 2">
    <name type="scientific">Micromonospora arborensis</name>
    <dbReference type="NCBI Taxonomy" id="2116518"/>
    <lineage>
        <taxon>Bacteria</taxon>
        <taxon>Bacillati</taxon>
        <taxon>Actinomycetota</taxon>
        <taxon>Actinomycetes</taxon>
        <taxon>Micromonosporales</taxon>
        <taxon>Micromonosporaceae</taxon>
        <taxon>Micromonospora</taxon>
    </lineage>
</organism>
<reference evidence="1 2" key="1">
    <citation type="submission" date="2018-03" db="EMBL/GenBank/DDBJ databases">
        <title>Bioinformatic expansion and discovery of thiopeptide antibiotics.</title>
        <authorList>
            <person name="Schwalen C.J."/>
            <person name="Hudson G.A."/>
            <person name="Mitchell D.A."/>
        </authorList>
    </citation>
    <scope>NUCLEOTIDE SEQUENCE [LARGE SCALE GENOMIC DNA]</scope>
    <source>
        <strain evidence="1 2">NRRL 8041</strain>
    </source>
</reference>
<gene>
    <name evidence="1" type="ORF">C7C45_07745</name>
</gene>
<dbReference type="OrthoDB" id="4283909at2"/>
<protein>
    <submittedName>
        <fullName evidence="1">Uncharacterized protein</fullName>
    </submittedName>
</protein>
<dbReference type="RefSeq" id="WP_110562959.1">
    <property type="nucleotide sequence ID" value="NZ_PYBV01000010.1"/>
</dbReference>
<name>A0A318NNS2_9ACTN</name>
<dbReference type="Proteomes" id="UP000248333">
    <property type="component" value="Unassembled WGS sequence"/>
</dbReference>
<accession>A0A318NNS2</accession>
<comment type="caution">
    <text evidence="1">The sequence shown here is derived from an EMBL/GenBank/DDBJ whole genome shotgun (WGS) entry which is preliminary data.</text>
</comment>
<evidence type="ECO:0000313" key="2">
    <source>
        <dbReference type="Proteomes" id="UP000248333"/>
    </source>
</evidence>
<dbReference type="AlphaFoldDB" id="A0A318NNS2"/>
<evidence type="ECO:0000313" key="1">
    <source>
        <dbReference type="EMBL" id="PYC72984.1"/>
    </source>
</evidence>
<keyword evidence="2" id="KW-1185">Reference proteome</keyword>
<sequence length="114" mass="13090">MGHRSARWAWSKVSTIHGVRGGDAVGCAGEISSYRYRLYAPSDKFYERCVGLAWCSNCREYSGAMVFVPRNERLRDLLADLPTAERERLARSEVKLLDYLDRLARQGIWPPRQP</sequence>
<dbReference type="EMBL" id="PYBV01000010">
    <property type="protein sequence ID" value="PYC72984.1"/>
    <property type="molecule type" value="Genomic_DNA"/>
</dbReference>